<dbReference type="Proteomes" id="UP000002484">
    <property type="component" value="Chromosome"/>
</dbReference>
<dbReference type="InterPro" id="IPR012255">
    <property type="entry name" value="ETF_b"/>
</dbReference>
<dbReference type="OrthoDB" id="3213070at2"/>
<dbReference type="KEGG" id="fri:FraEuI1c_4679"/>
<dbReference type="AlphaFoldDB" id="E3IY73"/>
<gene>
    <name evidence="2" type="ordered locus">FraEuI1c_4679</name>
</gene>
<keyword evidence="3" id="KW-1185">Reference proteome</keyword>
<evidence type="ECO:0000313" key="2">
    <source>
        <dbReference type="EMBL" id="ADP82671.1"/>
    </source>
</evidence>
<feature type="region of interest" description="Disordered" evidence="1">
    <location>
        <begin position="1"/>
        <end position="28"/>
    </location>
</feature>
<dbReference type="HOGENOM" id="CLU_939712_0_0_11"/>
<reference evidence="2 3" key="1">
    <citation type="submission" date="2010-10" db="EMBL/GenBank/DDBJ databases">
        <title>Complete sequence of Frankia sp. EuI1c.</title>
        <authorList>
            <consortium name="US DOE Joint Genome Institute"/>
            <person name="Lucas S."/>
            <person name="Copeland A."/>
            <person name="Lapidus A."/>
            <person name="Cheng J.-F."/>
            <person name="Bruce D."/>
            <person name="Goodwin L."/>
            <person name="Pitluck S."/>
            <person name="Chertkov O."/>
            <person name="Detter J.C."/>
            <person name="Han C."/>
            <person name="Tapia R."/>
            <person name="Land M."/>
            <person name="Hauser L."/>
            <person name="Jeffries C."/>
            <person name="Kyrpides N."/>
            <person name="Ivanova N."/>
            <person name="Mikhailova N."/>
            <person name="Beauchemin N."/>
            <person name="Sen A."/>
            <person name="Sur S.A."/>
            <person name="Gtari M."/>
            <person name="Wall L."/>
            <person name="Tisa L."/>
            <person name="Woyke T."/>
        </authorList>
    </citation>
    <scope>NUCLEOTIDE SEQUENCE [LARGE SCALE GENOMIC DNA]</scope>
    <source>
        <strain evidence="3">DSM 45817 / CECT 9037 / EuI1c</strain>
    </source>
</reference>
<dbReference type="InParanoid" id="E3IY73"/>
<feature type="compositionally biased region" description="Basic and acidic residues" evidence="1">
    <location>
        <begin position="126"/>
        <end position="137"/>
    </location>
</feature>
<organism evidence="2 3">
    <name type="scientific">Pseudofrankia inefficax (strain DSM 45817 / CECT 9037 / DDB 130130 / EuI1c)</name>
    <name type="common">Frankia inefficax</name>
    <dbReference type="NCBI Taxonomy" id="298654"/>
    <lineage>
        <taxon>Bacteria</taxon>
        <taxon>Bacillati</taxon>
        <taxon>Actinomycetota</taxon>
        <taxon>Actinomycetes</taxon>
        <taxon>Frankiales</taxon>
        <taxon>Frankiaceae</taxon>
        <taxon>Pseudofrankia</taxon>
    </lineage>
</organism>
<dbReference type="NCBIfam" id="TIGR04503">
    <property type="entry name" value="mft_etfB"/>
    <property type="match status" value="1"/>
</dbReference>
<feature type="compositionally biased region" description="Low complexity" evidence="1">
    <location>
        <begin position="8"/>
        <end position="27"/>
    </location>
</feature>
<feature type="region of interest" description="Disordered" evidence="1">
    <location>
        <begin position="114"/>
        <end position="144"/>
    </location>
</feature>
<dbReference type="RefSeq" id="WP_013425789.1">
    <property type="nucleotide sequence ID" value="NC_014666.1"/>
</dbReference>
<name>E3IY73_PSEI1</name>
<dbReference type="EMBL" id="CP002299">
    <property type="protein sequence ID" value="ADP82671.1"/>
    <property type="molecule type" value="Genomic_DNA"/>
</dbReference>
<dbReference type="SUPFAM" id="SSF52402">
    <property type="entry name" value="Adenine nucleotide alpha hydrolases-like"/>
    <property type="match status" value="2"/>
</dbReference>
<evidence type="ECO:0000313" key="3">
    <source>
        <dbReference type="Proteomes" id="UP000002484"/>
    </source>
</evidence>
<dbReference type="STRING" id="298654.FraEuI1c_4679"/>
<dbReference type="eggNOG" id="COG2086">
    <property type="taxonomic scope" value="Bacteria"/>
</dbReference>
<dbReference type="InterPro" id="IPR014729">
    <property type="entry name" value="Rossmann-like_a/b/a_fold"/>
</dbReference>
<accession>E3IY73</accession>
<dbReference type="InterPro" id="IPR030982">
    <property type="entry name" value="Mft_EtfB"/>
</dbReference>
<dbReference type="Gene3D" id="3.40.50.620">
    <property type="entry name" value="HUPs"/>
    <property type="match status" value="1"/>
</dbReference>
<evidence type="ECO:0000256" key="1">
    <source>
        <dbReference type="SAM" id="MobiDB-lite"/>
    </source>
</evidence>
<protein>
    <submittedName>
        <fullName evidence="2">Electron transfer flavoprotein alpha/beta-subunit</fullName>
    </submittedName>
</protein>
<sequence>MSVHTNGPSPVTPASSSPAPRAAQPAPDDTPLVAVCLRVADLRPRVDPLTGALTQSAHGVGLSAADEAALERALTIAEAWSGRVLALAAGPPIVDGPLRAASALGAQPLRVAWPPADPAAHGGPGHGHDIPDQRDPEPFGPASQYLADVAGDTRALAVALVDAIRTVGEPALVLCGDHSPDRGTGALPAQLADALGAAQALGLVDLRVEPQQVGEPRQAGERRLLGERRLDGGRRERLRIPTPAVCSAEAAGVRLRRASLPALLATGDAPIPAVEPAGDADLAGAVRVESVRAYRPRTRVVPPPAGATPRDRLLALTGALVAHEPPMIVGPASAAEAADALLAYLTRAGYLTS</sequence>
<dbReference type="GO" id="GO:0009055">
    <property type="term" value="F:electron transfer activity"/>
    <property type="evidence" value="ECO:0007669"/>
    <property type="project" value="InterPro"/>
</dbReference>
<proteinExistence type="predicted"/>
<dbReference type="PANTHER" id="PTHR21294">
    <property type="entry name" value="ELECTRON TRANSFER FLAVOPROTEIN BETA-SUBUNIT"/>
    <property type="match status" value="1"/>
</dbReference>